<dbReference type="RefSeq" id="WP_364653605.1">
    <property type="nucleotide sequence ID" value="NZ_CP109527.1"/>
</dbReference>
<evidence type="ECO:0000313" key="2">
    <source>
        <dbReference type="Proteomes" id="UP001621418"/>
    </source>
</evidence>
<sequence length="80" mass="8282">MLITALLLTLVGVVRRKLRGRADAQSTRGSALGVRLERVGDAIRRGATRLVREPAPALSVAVAVLGLAVVGTHLACSGQV</sequence>
<evidence type="ECO:0008006" key="3">
    <source>
        <dbReference type="Google" id="ProtNLM"/>
    </source>
</evidence>
<keyword evidence="2" id="KW-1185">Reference proteome</keyword>
<accession>A0ABZ1N3Z9</accession>
<name>A0ABZ1N3Z9_9NOCA</name>
<gene>
    <name evidence="1" type="ORF">OG308_25190</name>
</gene>
<organism evidence="1 2">
    <name type="scientific">Nocardia salmonicida</name>
    <dbReference type="NCBI Taxonomy" id="53431"/>
    <lineage>
        <taxon>Bacteria</taxon>
        <taxon>Bacillati</taxon>
        <taxon>Actinomycetota</taxon>
        <taxon>Actinomycetes</taxon>
        <taxon>Mycobacteriales</taxon>
        <taxon>Nocardiaceae</taxon>
        <taxon>Nocardia</taxon>
    </lineage>
</organism>
<dbReference type="EMBL" id="CP109527">
    <property type="protein sequence ID" value="WTY34593.1"/>
    <property type="molecule type" value="Genomic_DNA"/>
</dbReference>
<protein>
    <recommendedName>
        <fullName evidence="3">Type II secretion protein F</fullName>
    </recommendedName>
</protein>
<proteinExistence type="predicted"/>
<evidence type="ECO:0000313" key="1">
    <source>
        <dbReference type="EMBL" id="WTY34593.1"/>
    </source>
</evidence>
<dbReference type="Proteomes" id="UP001621418">
    <property type="component" value="Chromosome"/>
</dbReference>
<reference evidence="1 2" key="1">
    <citation type="submission" date="2022-10" db="EMBL/GenBank/DDBJ databases">
        <title>The complete genomes of actinobacterial strains from the NBC collection.</title>
        <authorList>
            <person name="Joergensen T.S."/>
            <person name="Alvarez Arevalo M."/>
            <person name="Sterndorff E.B."/>
            <person name="Faurdal D."/>
            <person name="Vuksanovic O."/>
            <person name="Mourched A.-S."/>
            <person name="Charusanti P."/>
            <person name="Shaw S."/>
            <person name="Blin K."/>
            <person name="Weber T."/>
        </authorList>
    </citation>
    <scope>NUCLEOTIDE SEQUENCE [LARGE SCALE GENOMIC DNA]</scope>
    <source>
        <strain evidence="1 2">NBC_01413</strain>
    </source>
</reference>